<evidence type="ECO:0000313" key="3">
    <source>
        <dbReference type="Proteomes" id="UP000194137"/>
    </source>
</evidence>
<dbReference type="STRING" id="1235591.CAK95_08340"/>
<dbReference type="GO" id="GO:0016740">
    <property type="term" value="F:transferase activity"/>
    <property type="evidence" value="ECO:0007669"/>
    <property type="project" value="UniProtKB-KW"/>
</dbReference>
<dbReference type="Gene3D" id="3.40.50.880">
    <property type="match status" value="1"/>
</dbReference>
<dbReference type="Proteomes" id="UP000194137">
    <property type="component" value="Chromosome"/>
</dbReference>
<dbReference type="Pfam" id="PF00117">
    <property type="entry name" value="GATase"/>
    <property type="match status" value="1"/>
</dbReference>
<keyword evidence="2" id="KW-0808">Transferase</keyword>
<proteinExistence type="predicted"/>
<accession>A0A1W6ZP52</accession>
<dbReference type="AlphaFoldDB" id="A0A1W6ZP52"/>
<dbReference type="SUPFAM" id="SSF52317">
    <property type="entry name" value="Class I glutamine amidotransferase-like"/>
    <property type="match status" value="1"/>
</dbReference>
<evidence type="ECO:0000313" key="2">
    <source>
        <dbReference type="EMBL" id="ARP99092.1"/>
    </source>
</evidence>
<dbReference type="PROSITE" id="PS51273">
    <property type="entry name" value="GATASE_TYPE_1"/>
    <property type="match status" value="1"/>
</dbReference>
<dbReference type="GO" id="GO:0005829">
    <property type="term" value="C:cytosol"/>
    <property type="evidence" value="ECO:0007669"/>
    <property type="project" value="TreeGrafter"/>
</dbReference>
<feature type="domain" description="Glutamine amidotransferase" evidence="1">
    <location>
        <begin position="78"/>
        <end position="211"/>
    </location>
</feature>
<dbReference type="PANTHER" id="PTHR42695">
    <property type="entry name" value="GLUTAMINE AMIDOTRANSFERASE YLR126C-RELATED"/>
    <property type="match status" value="1"/>
</dbReference>
<dbReference type="InterPro" id="IPR017926">
    <property type="entry name" value="GATASE"/>
</dbReference>
<dbReference type="InterPro" id="IPR044992">
    <property type="entry name" value="ChyE-like"/>
</dbReference>
<name>A0A1W6ZP52_9HYPH</name>
<dbReference type="NCBIfam" id="NF005072">
    <property type="entry name" value="PRK06490.1"/>
    <property type="match status" value="1"/>
</dbReference>
<gene>
    <name evidence="2" type="ORF">CAK95_08340</name>
</gene>
<organism evidence="2 3">
    <name type="scientific">Pseudorhodoplanes sinuspersici</name>
    <dbReference type="NCBI Taxonomy" id="1235591"/>
    <lineage>
        <taxon>Bacteria</taxon>
        <taxon>Pseudomonadati</taxon>
        <taxon>Pseudomonadota</taxon>
        <taxon>Alphaproteobacteria</taxon>
        <taxon>Hyphomicrobiales</taxon>
        <taxon>Pseudorhodoplanes</taxon>
    </lineage>
</organism>
<dbReference type="CDD" id="cd01741">
    <property type="entry name" value="GATase1_1"/>
    <property type="match status" value="1"/>
</dbReference>
<keyword evidence="3" id="KW-1185">Reference proteome</keyword>
<reference evidence="2 3" key="1">
    <citation type="submission" date="2017-05" db="EMBL/GenBank/DDBJ databases">
        <title>Full genome sequence of Pseudorhodoplanes sinuspersici.</title>
        <authorList>
            <person name="Dastgheib S.M.M."/>
            <person name="Shavandi M."/>
            <person name="Tirandaz H."/>
        </authorList>
    </citation>
    <scope>NUCLEOTIDE SEQUENCE [LARGE SCALE GENOMIC DNA]</scope>
    <source>
        <strain evidence="2 3">RIPI110</strain>
    </source>
</reference>
<dbReference type="PANTHER" id="PTHR42695:SF5">
    <property type="entry name" value="GLUTAMINE AMIDOTRANSFERASE YLR126C-RELATED"/>
    <property type="match status" value="1"/>
</dbReference>
<evidence type="ECO:0000259" key="1">
    <source>
        <dbReference type="Pfam" id="PF00117"/>
    </source>
</evidence>
<protein>
    <submittedName>
        <fullName evidence="2">Glutamine amidotransferase</fullName>
    </submittedName>
</protein>
<sequence length="270" mass="30402">MAALPDRRLPVAGRIETLLRSRLSKVPQITTQMSLPVLIVLHQENSTPGRVGNLLRKRGVPLDIRKPCLGDPLPDTMAQHAGAVIFGGPQSANDDTEFVKREIDWIGVPLKENKPFLGICLGGQMLARHLGARVDSHADGHVEVGYYPIRPTDEGRSVCEVWPDHVYQWHREGFEQPWGTTLLAEGDTFPVQAFRQGDHAYAIQFHPEVTHAMMCRWTIRGEQRMLLPGAKQRAAHFEDRWVFDYSMQNWLASFLDRWLGGDTKPAAITA</sequence>
<dbReference type="KEGG" id="psin:CAK95_08340"/>
<dbReference type="EMBL" id="CP021112">
    <property type="protein sequence ID" value="ARP99092.1"/>
    <property type="molecule type" value="Genomic_DNA"/>
</dbReference>
<keyword evidence="2" id="KW-0315">Glutamine amidotransferase</keyword>
<dbReference type="InterPro" id="IPR029062">
    <property type="entry name" value="Class_I_gatase-like"/>
</dbReference>